<reference evidence="2" key="1">
    <citation type="submission" date="2020-07" db="EMBL/GenBank/DDBJ databases">
        <title>Complete genome sequencing of Clostridia bacterium strain 12CBH8.</title>
        <authorList>
            <person name="Sakamoto M."/>
            <person name="Murakami T."/>
            <person name="Mori H."/>
        </authorList>
    </citation>
    <scope>NUCLEOTIDE SEQUENCE [LARGE SCALE GENOMIC DNA]</scope>
    <source>
        <strain evidence="2">12CBH8</strain>
    </source>
</reference>
<protein>
    <submittedName>
        <fullName evidence="1">Uncharacterized protein</fullName>
    </submittedName>
</protein>
<name>A0A7I8D446_9FIRM</name>
<accession>A0A7I8D446</accession>
<proteinExistence type="predicted"/>
<dbReference type="EMBL" id="AP023321">
    <property type="protein sequence ID" value="BCI60279.1"/>
    <property type="molecule type" value="Genomic_DNA"/>
</dbReference>
<dbReference type="KEGG" id="sman:C12CBH8_09180"/>
<evidence type="ECO:0000313" key="1">
    <source>
        <dbReference type="EMBL" id="BCI60279.1"/>
    </source>
</evidence>
<dbReference type="Proteomes" id="UP000593890">
    <property type="component" value="Chromosome"/>
</dbReference>
<evidence type="ECO:0000313" key="2">
    <source>
        <dbReference type="Proteomes" id="UP000593890"/>
    </source>
</evidence>
<keyword evidence="2" id="KW-1185">Reference proteome</keyword>
<sequence length="73" mass="8638">MLFVKLQMLTKKKQKASLCIKKSTDTTKMKLIFIHVLTYLFQCDILSKVGVKFNIICLNFHIWKKDVNIFTQK</sequence>
<dbReference type="AlphaFoldDB" id="A0A7I8D446"/>
<gene>
    <name evidence="1" type="ORF">C12CBH8_09180</name>
</gene>
<organism evidence="1 2">
    <name type="scientific">Solibaculum mannosilyticum</name>
    <dbReference type="NCBI Taxonomy" id="2780922"/>
    <lineage>
        <taxon>Bacteria</taxon>
        <taxon>Bacillati</taxon>
        <taxon>Bacillota</taxon>
        <taxon>Clostridia</taxon>
        <taxon>Eubacteriales</taxon>
        <taxon>Oscillospiraceae</taxon>
        <taxon>Solibaculum</taxon>
    </lineage>
</organism>